<feature type="region of interest" description="Disordered" evidence="1">
    <location>
        <begin position="108"/>
        <end position="136"/>
    </location>
</feature>
<comment type="caution">
    <text evidence="3">The sequence shown here is derived from an EMBL/GenBank/DDBJ whole genome shotgun (WGS) entry which is preliminary data.</text>
</comment>
<feature type="compositionally biased region" description="Low complexity" evidence="1">
    <location>
        <begin position="401"/>
        <end position="412"/>
    </location>
</feature>
<gene>
    <name evidence="3" type="ORF">DFH07DRAFT_936566</name>
</gene>
<feature type="compositionally biased region" description="Low complexity" evidence="1">
    <location>
        <begin position="273"/>
        <end position="288"/>
    </location>
</feature>
<feature type="region of interest" description="Disordered" evidence="1">
    <location>
        <begin position="358"/>
        <end position="383"/>
    </location>
</feature>
<reference evidence="3" key="1">
    <citation type="submission" date="2023-03" db="EMBL/GenBank/DDBJ databases">
        <title>Massive genome expansion in bonnet fungi (Mycena s.s.) driven by repeated elements and novel gene families across ecological guilds.</title>
        <authorList>
            <consortium name="Lawrence Berkeley National Laboratory"/>
            <person name="Harder C.B."/>
            <person name="Miyauchi S."/>
            <person name="Viragh M."/>
            <person name="Kuo A."/>
            <person name="Thoen E."/>
            <person name="Andreopoulos B."/>
            <person name="Lu D."/>
            <person name="Skrede I."/>
            <person name="Drula E."/>
            <person name="Henrissat B."/>
            <person name="Morin E."/>
            <person name="Kohler A."/>
            <person name="Barry K."/>
            <person name="LaButti K."/>
            <person name="Morin E."/>
            <person name="Salamov A."/>
            <person name="Lipzen A."/>
            <person name="Mereny Z."/>
            <person name="Hegedus B."/>
            <person name="Baldrian P."/>
            <person name="Stursova M."/>
            <person name="Weitz H."/>
            <person name="Taylor A."/>
            <person name="Grigoriev I.V."/>
            <person name="Nagy L.G."/>
            <person name="Martin F."/>
            <person name="Kauserud H."/>
        </authorList>
    </citation>
    <scope>NUCLEOTIDE SEQUENCE</scope>
    <source>
        <strain evidence="3">CBHHK188m</strain>
    </source>
</reference>
<evidence type="ECO:0000313" key="4">
    <source>
        <dbReference type="Proteomes" id="UP001215280"/>
    </source>
</evidence>
<feature type="transmembrane region" description="Helical" evidence="2">
    <location>
        <begin position="61"/>
        <end position="82"/>
    </location>
</feature>
<keyword evidence="2" id="KW-0812">Transmembrane</keyword>
<feature type="region of interest" description="Disordered" evidence="1">
    <location>
        <begin position="203"/>
        <end position="313"/>
    </location>
</feature>
<protein>
    <submittedName>
        <fullName evidence="3">Uncharacterized protein</fullName>
    </submittedName>
</protein>
<evidence type="ECO:0000313" key="3">
    <source>
        <dbReference type="EMBL" id="KAJ7777968.1"/>
    </source>
</evidence>
<evidence type="ECO:0000256" key="1">
    <source>
        <dbReference type="SAM" id="MobiDB-lite"/>
    </source>
</evidence>
<evidence type="ECO:0000256" key="2">
    <source>
        <dbReference type="SAM" id="Phobius"/>
    </source>
</evidence>
<dbReference type="AlphaFoldDB" id="A0AAD7NWI9"/>
<keyword evidence="2" id="KW-0472">Membrane</keyword>
<name>A0AAD7NWI9_9AGAR</name>
<accession>A0AAD7NWI9</accession>
<keyword evidence="2" id="KW-1133">Transmembrane helix</keyword>
<dbReference type="EMBL" id="JARJLG010000009">
    <property type="protein sequence ID" value="KAJ7777968.1"/>
    <property type="molecule type" value="Genomic_DNA"/>
</dbReference>
<feature type="compositionally biased region" description="Polar residues" evidence="1">
    <location>
        <begin position="289"/>
        <end position="298"/>
    </location>
</feature>
<proteinExistence type="predicted"/>
<dbReference type="Proteomes" id="UP001215280">
    <property type="component" value="Unassembled WGS sequence"/>
</dbReference>
<feature type="region of interest" description="Disordered" evidence="1">
    <location>
        <begin position="400"/>
        <end position="420"/>
    </location>
</feature>
<sequence length="508" mass="54421">MILPVSHLRDRPANWPLEITPANVSIPATDPLGVSFFNEQLALPRPQLRDNNPAAKSFSEVCWAAIVITGICIVLAASAVFIGFHAGALLVVLARATLGFAGWSRVPDPSPLPGSRPRDSPETLHPTPQLQFDDGAPTTRALGVDSLVRHVMLKTPQQERNVLLQHFTEVLEFGRWIVRPKISRRTIINDDGCKPRIPVPQRASPHAAALAASESPSPPVPGISNLPRAPLAIPTREPATNPSTSSLVATYRQTNAVDSPVNPKTLKRKCEQPSSSTPSVTPATRPPTLGNSAPTTLGVNGLAKQVNPTTPQQERNALLQHIAEVLESQLRPTTPSRPRTRSASGAFLLASPSAPVSCDDPFLYEPSTVGEPEAGEERPPTDTTLERLIYQALNDLEGRYAPEAPSSSASTSSEDEDADPPRLSVLQRARAFEQLAGTASDAASTLEDAAIGVRVGRVKSIVAQWTRECPGRVASEDWQRLQPEEELVSGVAVPSGQLRSLDSILGEV</sequence>
<keyword evidence="4" id="KW-1185">Reference proteome</keyword>
<feature type="compositionally biased region" description="Polar residues" evidence="1">
    <location>
        <begin position="238"/>
        <end position="257"/>
    </location>
</feature>
<organism evidence="3 4">
    <name type="scientific">Mycena maculata</name>
    <dbReference type="NCBI Taxonomy" id="230809"/>
    <lineage>
        <taxon>Eukaryota</taxon>
        <taxon>Fungi</taxon>
        <taxon>Dikarya</taxon>
        <taxon>Basidiomycota</taxon>
        <taxon>Agaricomycotina</taxon>
        <taxon>Agaricomycetes</taxon>
        <taxon>Agaricomycetidae</taxon>
        <taxon>Agaricales</taxon>
        <taxon>Marasmiineae</taxon>
        <taxon>Mycenaceae</taxon>
        <taxon>Mycena</taxon>
    </lineage>
</organism>
<feature type="compositionally biased region" description="Low complexity" evidence="1">
    <location>
        <begin position="203"/>
        <end position="215"/>
    </location>
</feature>